<evidence type="ECO:0000256" key="4">
    <source>
        <dbReference type="ARBA" id="ARBA00022618"/>
    </source>
</evidence>
<dbReference type="PANTHER" id="PTHR43783">
    <property type="entry name" value="UDP-N-ACETYLGLUCOSAMINE 1-CARBOXYVINYLTRANSFERASE"/>
    <property type="match status" value="1"/>
</dbReference>
<dbReference type="Pfam" id="PF00275">
    <property type="entry name" value="EPSP_synthase"/>
    <property type="match status" value="1"/>
</dbReference>
<evidence type="ECO:0000256" key="6">
    <source>
        <dbReference type="ARBA" id="ARBA00022960"/>
    </source>
</evidence>
<dbReference type="InterPro" id="IPR013792">
    <property type="entry name" value="RNA3'P_cycl/enolpyr_Trfase_a/b"/>
</dbReference>
<dbReference type="EMBL" id="AZFI01000099">
    <property type="protein sequence ID" value="KRM26239.1"/>
    <property type="molecule type" value="Genomic_DNA"/>
</dbReference>
<organism evidence="14 15">
    <name type="scientific">Ligilactobacillus acidipiscis DSM 15836</name>
    <dbReference type="NCBI Taxonomy" id="1423716"/>
    <lineage>
        <taxon>Bacteria</taxon>
        <taxon>Bacillati</taxon>
        <taxon>Bacillota</taxon>
        <taxon>Bacilli</taxon>
        <taxon>Lactobacillales</taxon>
        <taxon>Lactobacillaceae</taxon>
        <taxon>Ligilactobacillus</taxon>
    </lineage>
</organism>
<keyword evidence="3 12" id="KW-0963">Cytoplasm</keyword>
<proteinExistence type="inferred from homology"/>
<dbReference type="Proteomes" id="UP000051217">
    <property type="component" value="Unassembled WGS sequence"/>
</dbReference>
<dbReference type="HAMAP" id="MF_00111">
    <property type="entry name" value="MurA"/>
    <property type="match status" value="1"/>
</dbReference>
<evidence type="ECO:0000256" key="8">
    <source>
        <dbReference type="ARBA" id="ARBA00023306"/>
    </source>
</evidence>
<keyword evidence="4 12" id="KW-0132">Cell division</keyword>
<keyword evidence="15" id="KW-1185">Reference proteome</keyword>
<dbReference type="CDD" id="cd01555">
    <property type="entry name" value="UdpNAET"/>
    <property type="match status" value="1"/>
</dbReference>
<evidence type="ECO:0000256" key="5">
    <source>
        <dbReference type="ARBA" id="ARBA00022679"/>
    </source>
</evidence>
<evidence type="ECO:0000259" key="13">
    <source>
        <dbReference type="Pfam" id="PF00275"/>
    </source>
</evidence>
<keyword evidence="6 12" id="KW-0133">Cell shape</keyword>
<feature type="binding site" evidence="12">
    <location>
        <begin position="41"/>
        <end position="42"/>
    </location>
    <ligand>
        <name>phosphoenolpyruvate</name>
        <dbReference type="ChEBI" id="CHEBI:58702"/>
    </ligand>
</feature>
<feature type="binding site" evidence="12">
    <location>
        <position position="326"/>
    </location>
    <ligand>
        <name>UDP-N-acetyl-alpha-D-glucosamine</name>
        <dbReference type="ChEBI" id="CHEBI:57705"/>
    </ligand>
</feature>
<accession>A0ABR5PJC5</accession>
<dbReference type="EC" id="2.5.1.7" evidence="12"/>
<evidence type="ECO:0000256" key="2">
    <source>
        <dbReference type="ARBA" id="ARBA00004752"/>
    </source>
</evidence>
<evidence type="ECO:0000256" key="1">
    <source>
        <dbReference type="ARBA" id="ARBA00004496"/>
    </source>
</evidence>
<name>A0ABR5PJC5_9LACO</name>
<evidence type="ECO:0000256" key="10">
    <source>
        <dbReference type="ARBA" id="ARBA00038367"/>
    </source>
</evidence>
<dbReference type="InterPro" id="IPR005750">
    <property type="entry name" value="UDP_GlcNAc_COvinyl_MurA"/>
</dbReference>
<dbReference type="InterPro" id="IPR036968">
    <property type="entry name" value="Enolpyruvate_Tfrase_sf"/>
</dbReference>
<reference evidence="14 15" key="1">
    <citation type="journal article" date="2015" name="Genome Announc.">
        <title>Expanding the biotechnology potential of lactobacilli through comparative genomics of 213 strains and associated genera.</title>
        <authorList>
            <person name="Sun Z."/>
            <person name="Harris H.M."/>
            <person name="McCann A."/>
            <person name="Guo C."/>
            <person name="Argimon S."/>
            <person name="Zhang W."/>
            <person name="Yang X."/>
            <person name="Jeffery I.B."/>
            <person name="Cooney J.C."/>
            <person name="Kagawa T.F."/>
            <person name="Liu W."/>
            <person name="Song Y."/>
            <person name="Salvetti E."/>
            <person name="Wrobel A."/>
            <person name="Rasinkangas P."/>
            <person name="Parkhill J."/>
            <person name="Rea M.C."/>
            <person name="O'Sullivan O."/>
            <person name="Ritari J."/>
            <person name="Douillard F.P."/>
            <person name="Paul Ross R."/>
            <person name="Yang R."/>
            <person name="Briner A.E."/>
            <person name="Felis G.E."/>
            <person name="de Vos W.M."/>
            <person name="Barrangou R."/>
            <person name="Klaenhammer T.R."/>
            <person name="Caufield P.W."/>
            <person name="Cui Y."/>
            <person name="Zhang H."/>
            <person name="O'Toole P.W."/>
        </authorList>
    </citation>
    <scope>NUCLEOTIDE SEQUENCE [LARGE SCALE GENOMIC DNA]</scope>
    <source>
        <strain evidence="14 15">DSM 15836</strain>
    </source>
</reference>
<evidence type="ECO:0000313" key="14">
    <source>
        <dbReference type="EMBL" id="KRM26239.1"/>
    </source>
</evidence>
<evidence type="ECO:0000256" key="9">
    <source>
        <dbReference type="ARBA" id="ARBA00023316"/>
    </source>
</evidence>
<feature type="binding site" evidence="12">
    <location>
        <position position="111"/>
    </location>
    <ligand>
        <name>UDP-N-acetyl-alpha-D-glucosamine</name>
        <dbReference type="ChEBI" id="CHEBI:57705"/>
    </ligand>
</feature>
<comment type="catalytic activity">
    <reaction evidence="11 12">
        <text>phosphoenolpyruvate + UDP-N-acetyl-alpha-D-glucosamine = UDP-N-acetyl-3-O-(1-carboxyvinyl)-alpha-D-glucosamine + phosphate</text>
        <dbReference type="Rhea" id="RHEA:18681"/>
        <dbReference type="ChEBI" id="CHEBI:43474"/>
        <dbReference type="ChEBI" id="CHEBI:57705"/>
        <dbReference type="ChEBI" id="CHEBI:58702"/>
        <dbReference type="ChEBI" id="CHEBI:68483"/>
        <dbReference type="EC" id="2.5.1.7"/>
    </reaction>
</comment>
<comment type="caution">
    <text evidence="12">Lacks conserved residue(s) required for the propagation of feature annotation.</text>
</comment>
<keyword evidence="5 12" id="KW-0808">Transferase</keyword>
<comment type="subcellular location">
    <subcellularLocation>
        <location evidence="1 12">Cytoplasm</location>
    </subcellularLocation>
</comment>
<evidence type="ECO:0000256" key="11">
    <source>
        <dbReference type="ARBA" id="ARBA00047527"/>
    </source>
</evidence>
<protein>
    <recommendedName>
        <fullName evidence="12">UDP-N-acetylglucosamine 1-carboxyvinyltransferase</fullName>
        <ecNumber evidence="12">2.5.1.7</ecNumber>
    </recommendedName>
    <alternativeName>
        <fullName evidence="12">Enoylpyruvate transferase</fullName>
    </alternativeName>
    <alternativeName>
        <fullName evidence="12">UDP-N-acetylglucosamine enolpyruvyl transferase</fullName>
        <shortName evidence="12">EPT</shortName>
    </alternativeName>
</protein>
<dbReference type="Gene3D" id="3.65.10.10">
    <property type="entry name" value="Enolpyruvate transferase domain"/>
    <property type="match status" value="2"/>
</dbReference>
<dbReference type="SUPFAM" id="SSF55205">
    <property type="entry name" value="EPT/RTPC-like"/>
    <property type="match status" value="1"/>
</dbReference>
<evidence type="ECO:0000256" key="3">
    <source>
        <dbReference type="ARBA" id="ARBA00022490"/>
    </source>
</evidence>
<feature type="binding site" evidence="12">
    <location>
        <begin position="140"/>
        <end position="144"/>
    </location>
    <ligand>
        <name>UDP-N-acetyl-alpha-D-glucosamine</name>
        <dbReference type="ChEBI" id="CHEBI:57705"/>
    </ligand>
</feature>
<comment type="pathway">
    <text evidence="2 12">Cell wall biogenesis; peptidoglycan biosynthesis.</text>
</comment>
<comment type="similarity">
    <text evidence="10 12">Belongs to the EPSP synthase family. MurA subfamily.</text>
</comment>
<comment type="caution">
    <text evidence="14">The sequence shown here is derived from an EMBL/GenBank/DDBJ whole genome shotgun (WGS) entry which is preliminary data.</text>
</comment>
<evidence type="ECO:0000313" key="15">
    <source>
        <dbReference type="Proteomes" id="UP000051217"/>
    </source>
</evidence>
<dbReference type="InterPro" id="IPR050068">
    <property type="entry name" value="MurA_subfamily"/>
</dbReference>
<dbReference type="InterPro" id="IPR001986">
    <property type="entry name" value="Enolpyruvate_Tfrase_dom"/>
</dbReference>
<keyword evidence="8 12" id="KW-0131">Cell cycle</keyword>
<sequence length="447" mass="48432">MLFDDIRLIIVFILVRTYKMKKMIVKGGQKMVGEVTIGGAKNSTVALIPAAILADTPVTFDSVPDILDVHNLMVILKSMNVDSHFGHGILKIDPTRIEPNPLPGDAIRSLRASYYFMGALLGKFGHAEVGFPGGDNIGPRPIDQHIKGFEALGAQVKKKKNSVEITTKPEGLHGARIFFDLVSVGATINVLLAAVKAKGTTIMENVAREPEIIDLATFLNNMGAHIRGAGTNEIRVEGVDHLRARNTHTIIPDRIEAGTYIAFAAANGQGVLVKNVITEHLDPFLAKLQEMGVTLEIDEDSVYIPGNDQLAPISIKTSPFPGFATDLQQPITPLLMKARGKSTIADTLYPKRIKHIPEMNRMGGNIKSEEGVITVGPSEKLVGTTVEADEIRAGVSLVGLAMMSEGTTTILKADNILRGYDRIVDKFRGLHVELKVVTMPDTVETIE</sequence>
<keyword evidence="7 12" id="KW-0573">Peptidoglycan synthesis</keyword>
<comment type="function">
    <text evidence="12">Cell wall formation. Adds enolpyruvyl to UDP-N-acetylglucosamine.</text>
</comment>
<dbReference type="PANTHER" id="PTHR43783:SF2">
    <property type="entry name" value="UDP-N-ACETYLGLUCOSAMINE 1-CARBOXYVINYLTRANSFERASE 2"/>
    <property type="match status" value="1"/>
</dbReference>
<keyword evidence="9 12" id="KW-0961">Cell wall biogenesis/degradation</keyword>
<feature type="binding site" evidence="12">
    <location>
        <position position="348"/>
    </location>
    <ligand>
        <name>UDP-N-acetyl-alpha-D-glucosamine</name>
        <dbReference type="ChEBI" id="CHEBI:57705"/>
    </ligand>
</feature>
<feature type="active site" description="Proton donor" evidence="12">
    <location>
        <position position="135"/>
    </location>
</feature>
<dbReference type="NCBIfam" id="NF006873">
    <property type="entry name" value="PRK09369.1"/>
    <property type="match status" value="1"/>
</dbReference>
<gene>
    <name evidence="12" type="primary">murA</name>
    <name evidence="14" type="ORF">FC65_GL002305</name>
</gene>
<dbReference type="NCBIfam" id="TIGR01072">
    <property type="entry name" value="murA"/>
    <property type="match status" value="1"/>
</dbReference>
<feature type="domain" description="Enolpyruvate transferase" evidence="13">
    <location>
        <begin position="25"/>
        <end position="426"/>
    </location>
</feature>
<evidence type="ECO:0000256" key="7">
    <source>
        <dbReference type="ARBA" id="ARBA00022984"/>
    </source>
</evidence>
<evidence type="ECO:0000256" key="12">
    <source>
        <dbReference type="HAMAP-Rule" id="MF_00111"/>
    </source>
</evidence>
<dbReference type="NCBIfam" id="NF009470">
    <property type="entry name" value="PRK12830.1"/>
    <property type="match status" value="1"/>
</dbReference>